<keyword evidence="8" id="KW-0032">Aminotransferase</keyword>
<dbReference type="Pfam" id="PF00202">
    <property type="entry name" value="Aminotran_3"/>
    <property type="match status" value="1"/>
</dbReference>
<dbReference type="EMBL" id="LNQE01000465">
    <property type="protein sequence ID" value="KUG26425.1"/>
    <property type="molecule type" value="Genomic_DNA"/>
</dbReference>
<dbReference type="NCBIfam" id="NF000818">
    <property type="entry name" value="PRK00062.1"/>
    <property type="match status" value="1"/>
</dbReference>
<dbReference type="PANTHER" id="PTHR43713">
    <property type="entry name" value="GLUTAMATE-1-SEMIALDEHYDE 2,1-AMINOMUTASE"/>
    <property type="match status" value="1"/>
</dbReference>
<dbReference type="HAMAP" id="MF_00375">
    <property type="entry name" value="HemL_aminotrans_3"/>
    <property type="match status" value="1"/>
</dbReference>
<evidence type="ECO:0000256" key="1">
    <source>
        <dbReference type="ARBA" id="ARBA00001933"/>
    </source>
</evidence>
<evidence type="ECO:0000256" key="4">
    <source>
        <dbReference type="ARBA" id="ARBA00012143"/>
    </source>
</evidence>
<dbReference type="GO" id="GO:0042286">
    <property type="term" value="F:glutamate-1-semialdehyde 2,1-aminomutase activity"/>
    <property type="evidence" value="ECO:0007669"/>
    <property type="project" value="UniProtKB-EC"/>
</dbReference>
<reference evidence="8" key="1">
    <citation type="journal article" date="2015" name="Proc. Natl. Acad. Sci. U.S.A.">
        <title>Networks of energetic and metabolic interactions define dynamics in microbial communities.</title>
        <authorList>
            <person name="Embree M."/>
            <person name="Liu J.K."/>
            <person name="Al-Bassam M.M."/>
            <person name="Zengler K."/>
        </authorList>
    </citation>
    <scope>NUCLEOTIDE SEQUENCE</scope>
</reference>
<dbReference type="Gene3D" id="3.90.1150.10">
    <property type="entry name" value="Aspartate Aminotransferase, domain 1"/>
    <property type="match status" value="1"/>
</dbReference>
<dbReference type="EC" id="5.4.3.8" evidence="4"/>
<comment type="caution">
    <text evidence="8">The sequence shown here is derived from an EMBL/GenBank/DDBJ whole genome shotgun (WGS) entry which is preliminary data.</text>
</comment>
<evidence type="ECO:0000256" key="5">
    <source>
        <dbReference type="ARBA" id="ARBA00022898"/>
    </source>
</evidence>
<dbReference type="GO" id="GO:0030170">
    <property type="term" value="F:pyridoxal phosphate binding"/>
    <property type="evidence" value="ECO:0007669"/>
    <property type="project" value="InterPro"/>
</dbReference>
<protein>
    <recommendedName>
        <fullName evidence="4">glutamate-1-semialdehyde 2,1-aminomutase</fullName>
        <ecNumber evidence="4">5.4.3.8</ecNumber>
    </recommendedName>
</protein>
<name>A0A0W8G076_9ZZZZ</name>
<keyword evidence="8" id="KW-0808">Transferase</keyword>
<dbReference type="SUPFAM" id="SSF53383">
    <property type="entry name" value="PLP-dependent transferases"/>
    <property type="match status" value="1"/>
</dbReference>
<dbReference type="PANTHER" id="PTHR43713:SF3">
    <property type="entry name" value="GLUTAMATE-1-SEMIALDEHYDE 2,1-AMINOMUTASE 1, CHLOROPLASTIC-RELATED"/>
    <property type="match status" value="1"/>
</dbReference>
<dbReference type="UniPathway" id="UPA00251">
    <property type="reaction ID" value="UER00317"/>
</dbReference>
<dbReference type="InterPro" id="IPR015421">
    <property type="entry name" value="PyrdxlP-dep_Trfase_major"/>
</dbReference>
<evidence type="ECO:0000256" key="3">
    <source>
        <dbReference type="ARBA" id="ARBA00008981"/>
    </source>
</evidence>
<dbReference type="InterPro" id="IPR015424">
    <property type="entry name" value="PyrdxlP-dep_Trfase"/>
</dbReference>
<dbReference type="InterPro" id="IPR005814">
    <property type="entry name" value="Aminotrans_3"/>
</dbReference>
<organism evidence="8">
    <name type="scientific">hydrocarbon metagenome</name>
    <dbReference type="NCBI Taxonomy" id="938273"/>
    <lineage>
        <taxon>unclassified sequences</taxon>
        <taxon>metagenomes</taxon>
        <taxon>ecological metagenomes</taxon>
    </lineage>
</organism>
<dbReference type="InterPro" id="IPR004639">
    <property type="entry name" value="4pyrrol_synth_GluAld_NH2Trfase"/>
</dbReference>
<keyword evidence="5" id="KW-0663">Pyridoxal phosphate</keyword>
<evidence type="ECO:0000313" key="8">
    <source>
        <dbReference type="EMBL" id="KUG26425.1"/>
    </source>
</evidence>
<dbReference type="GO" id="GO:0006782">
    <property type="term" value="P:protoporphyrinogen IX biosynthetic process"/>
    <property type="evidence" value="ECO:0007669"/>
    <property type="project" value="UniProtKB-UniPathway"/>
</dbReference>
<keyword evidence="7" id="KW-0627">Porphyrin biosynthesis</keyword>
<dbReference type="AlphaFoldDB" id="A0A0W8G076"/>
<dbReference type="NCBIfam" id="TIGR00713">
    <property type="entry name" value="hemL"/>
    <property type="match status" value="1"/>
</dbReference>
<evidence type="ECO:0000256" key="7">
    <source>
        <dbReference type="ARBA" id="ARBA00023244"/>
    </source>
</evidence>
<dbReference type="CDD" id="cd00610">
    <property type="entry name" value="OAT_like"/>
    <property type="match status" value="1"/>
</dbReference>
<keyword evidence="6 8" id="KW-0413">Isomerase</keyword>
<dbReference type="InterPro" id="IPR049704">
    <property type="entry name" value="Aminotrans_3_PPA_site"/>
</dbReference>
<dbReference type="Gene3D" id="3.40.640.10">
    <property type="entry name" value="Type I PLP-dependent aspartate aminotransferase-like (Major domain)"/>
    <property type="match status" value="1"/>
</dbReference>
<proteinExistence type="inferred from homology"/>
<dbReference type="PROSITE" id="PS00600">
    <property type="entry name" value="AA_TRANSFER_CLASS_3"/>
    <property type="match status" value="1"/>
</dbReference>
<dbReference type="FunFam" id="3.40.640.10:FF:000021">
    <property type="entry name" value="Glutamate-1-semialdehyde 2,1-aminomutase"/>
    <property type="match status" value="1"/>
</dbReference>
<evidence type="ECO:0000256" key="2">
    <source>
        <dbReference type="ARBA" id="ARBA00004819"/>
    </source>
</evidence>
<sequence>MNIEKSKRLFEEAQKFIPGGVNSPVRAFKSVGGDPLFITKGHGSKMIDADGNVYIDYIGSWGPHLFGHNPSFIKDALLKQIENGVSFGAPTEIEIKMAEIIVELVPSVEMVRMVNSGTEATMSAVRAARGFTGKEKFIKFEGCYHGHADYFLIKAGSGALTLGVPTSPGVTKGNAADTLMADFNDINSVKKLVNENKNEIAAIIIEPIAGNMGVIPSTKEFLIELRELCDNEGIVLIFDEVMTGFRVAKGGAQEVFGIKPDLTTFGKIIGGGLPVGAFGGKKEIMEKIAPVGPIYQAGTLSGNPLAMAAGYAALNEIKNNESLYKTLEEKSSYLENGMKENLKKLGKNFYMTRVGSMSCMFFTEDEVTDFKSAVKSDTKLYGKYFNEMLKSGIYLAPAQFEAMFVSTAHTKEDLNQTIEAHYKSLKSLL</sequence>
<accession>A0A0W8G076</accession>
<comment type="pathway">
    <text evidence="2">Porphyrin-containing compound metabolism; protoporphyrin-IX biosynthesis; 5-aminolevulinate from L-glutamyl-tRNA(Glu): step 2/2.</text>
</comment>
<comment type="similarity">
    <text evidence="3">Belongs to the class-III pyridoxal-phosphate-dependent aminotransferase family. HemL subfamily.</text>
</comment>
<evidence type="ECO:0000256" key="6">
    <source>
        <dbReference type="ARBA" id="ARBA00023235"/>
    </source>
</evidence>
<dbReference type="InterPro" id="IPR015422">
    <property type="entry name" value="PyrdxlP-dep_Trfase_small"/>
</dbReference>
<comment type="cofactor">
    <cofactor evidence="1">
        <name>pyridoxal 5'-phosphate</name>
        <dbReference type="ChEBI" id="CHEBI:597326"/>
    </cofactor>
</comment>
<gene>
    <name evidence="8" type="ORF">ASZ90_003732</name>
</gene>
<dbReference type="GO" id="GO:0008483">
    <property type="term" value="F:transaminase activity"/>
    <property type="evidence" value="ECO:0007669"/>
    <property type="project" value="UniProtKB-KW"/>
</dbReference>